<sequence length="223" mass="25014">MTKEKAIIKLRLLYKRLKEYKRSAFFGVRADSTEVINLLTEYNELRHAFTELDSDIFGDLKEVNPPRPEEASSFSHHDVGTLVFSPEHFGALENELEKAVEYATFIQSHKNEDTNQIKGNISITATEGSLVNLTVGDNNKVLQNTGQIDRILGELEVLGVEKSDLSTLKEVINQNARGEESKISTGKRILTWVGNLTKKMVEKGLTDNLPDIIEKAQSLTNLI</sequence>
<comment type="caution">
    <text evidence="1">The sequence shown here is derived from an EMBL/GenBank/DDBJ whole genome shotgun (WGS) entry which is preliminary data.</text>
</comment>
<gene>
    <name evidence="1" type="ORF">QWY31_03520</name>
</gene>
<organism evidence="1 2">
    <name type="scientific">Shiella aurantiaca</name>
    <dbReference type="NCBI Taxonomy" id="3058365"/>
    <lineage>
        <taxon>Bacteria</taxon>
        <taxon>Pseudomonadati</taxon>
        <taxon>Bacteroidota</taxon>
        <taxon>Cytophagia</taxon>
        <taxon>Cytophagales</taxon>
        <taxon>Shiellaceae</taxon>
        <taxon>Shiella</taxon>
    </lineage>
</organism>
<evidence type="ECO:0000313" key="1">
    <source>
        <dbReference type="EMBL" id="MDN4164554.1"/>
    </source>
</evidence>
<dbReference type="Proteomes" id="UP001168552">
    <property type="component" value="Unassembled WGS sequence"/>
</dbReference>
<proteinExistence type="predicted"/>
<name>A0ABT8F2H1_9BACT</name>
<protein>
    <recommendedName>
        <fullName evidence="3">AbiTii domain-containing protein</fullName>
    </recommendedName>
</protein>
<reference evidence="1" key="1">
    <citation type="submission" date="2023-06" db="EMBL/GenBank/DDBJ databases">
        <title>Cytophagales bacterium Strain LB-30, isolated from soil.</title>
        <authorList>
            <person name="Liu B."/>
        </authorList>
    </citation>
    <scope>NUCLEOTIDE SEQUENCE</scope>
    <source>
        <strain evidence="1">LB-30</strain>
    </source>
</reference>
<keyword evidence="2" id="KW-1185">Reference proteome</keyword>
<evidence type="ECO:0008006" key="3">
    <source>
        <dbReference type="Google" id="ProtNLM"/>
    </source>
</evidence>
<evidence type="ECO:0000313" key="2">
    <source>
        <dbReference type="Proteomes" id="UP001168552"/>
    </source>
</evidence>
<dbReference type="RefSeq" id="WP_320003083.1">
    <property type="nucleotide sequence ID" value="NZ_JAUHJS010000002.1"/>
</dbReference>
<accession>A0ABT8F2H1</accession>
<dbReference type="EMBL" id="JAUHJS010000002">
    <property type="protein sequence ID" value="MDN4164554.1"/>
    <property type="molecule type" value="Genomic_DNA"/>
</dbReference>